<dbReference type="InterPro" id="IPR017475">
    <property type="entry name" value="EPS_sugar_tfrase"/>
</dbReference>
<dbReference type="PANTHER" id="PTHR30576:SF10">
    <property type="entry name" value="SLL5057 PROTEIN"/>
    <property type="match status" value="1"/>
</dbReference>
<evidence type="ECO:0000256" key="6">
    <source>
        <dbReference type="ARBA" id="ARBA00023136"/>
    </source>
</evidence>
<dbReference type="GO" id="GO:0016020">
    <property type="term" value="C:membrane"/>
    <property type="evidence" value="ECO:0007669"/>
    <property type="project" value="UniProtKB-SubCell"/>
</dbReference>
<keyword evidence="4 7" id="KW-0812">Transmembrane</keyword>
<evidence type="ECO:0000256" key="3">
    <source>
        <dbReference type="ARBA" id="ARBA00022679"/>
    </source>
</evidence>
<dbReference type="AlphaFoldDB" id="A0A1N6BC53"/>
<evidence type="ECO:0000313" key="9">
    <source>
        <dbReference type="EMBL" id="SIN43921.1"/>
    </source>
</evidence>
<evidence type="ECO:0000256" key="1">
    <source>
        <dbReference type="ARBA" id="ARBA00004141"/>
    </source>
</evidence>
<keyword evidence="3 9" id="KW-0808">Transferase</keyword>
<dbReference type="STRING" id="709881.SAMN04489832_7139"/>
<keyword evidence="5 7" id="KW-1133">Transmembrane helix</keyword>
<dbReference type="EMBL" id="FSQT01000002">
    <property type="protein sequence ID" value="SIN43921.1"/>
    <property type="molecule type" value="Genomic_DNA"/>
</dbReference>
<proteinExistence type="inferred from homology"/>
<protein>
    <submittedName>
        <fullName evidence="9">Undecaprenyl-phosphate galactose phosphotransferase, WbaP/exopolysaccharide biosynthesis polyprenyl glycosylphosphotransferase</fullName>
    </submittedName>
</protein>
<dbReference type="Pfam" id="PF02397">
    <property type="entry name" value="Bac_transf"/>
    <property type="match status" value="1"/>
</dbReference>
<dbReference type="InterPro" id="IPR003362">
    <property type="entry name" value="Bact_transf"/>
</dbReference>
<dbReference type="Proteomes" id="UP000185124">
    <property type="component" value="Unassembled WGS sequence"/>
</dbReference>
<feature type="transmembrane region" description="Helical" evidence="7">
    <location>
        <begin position="144"/>
        <end position="165"/>
    </location>
</feature>
<evidence type="ECO:0000256" key="2">
    <source>
        <dbReference type="ARBA" id="ARBA00006464"/>
    </source>
</evidence>
<dbReference type="GO" id="GO:0016780">
    <property type="term" value="F:phosphotransferase activity, for other substituted phosphate groups"/>
    <property type="evidence" value="ECO:0007669"/>
    <property type="project" value="TreeGrafter"/>
</dbReference>
<feature type="transmembrane region" description="Helical" evidence="7">
    <location>
        <begin position="117"/>
        <end position="138"/>
    </location>
</feature>
<feature type="transmembrane region" description="Helical" evidence="7">
    <location>
        <begin position="323"/>
        <end position="343"/>
    </location>
</feature>
<evidence type="ECO:0000256" key="5">
    <source>
        <dbReference type="ARBA" id="ARBA00022989"/>
    </source>
</evidence>
<name>A0A1N6BC53_9ACTN</name>
<evidence type="ECO:0000256" key="4">
    <source>
        <dbReference type="ARBA" id="ARBA00022692"/>
    </source>
</evidence>
<sequence>MAGRPVYVGRCALVEIAQVIDDTTRRQGEWAPIGHSVNPLRTGWQSRYVAKLCLVDLAASAGSAGVALSLRFGPATAEPYNRGHLWLTLALPFAWVLALTLNRAYESRHLFVGNDEYVRVFQTGLAVTATLAVVSLAFDFRLARGYVIIAMPLVTVAGVAMRYLVRQQLHRSWARGERLHRVILVGHETAVAEMTRRLRRECYHGLGVVGACLPHLPVGTAEPRASGLPPILGTFADVPAAVTGAGADTIVVLSCPEMAGSALRRLGWQLERDEVDLIVASNLVDVAGDRTTVRPVDGLPMLHVEHPRLKGGRRVVKAVFDRVSALLLLIVAAPVLLAIAVLVRMSPGAGGPAIFRQVRVGKNGRPFRIYKFRTMYVNAEERLAELLDRNETDGELFKMRQDPRVTRVGRWLRRLSLDEVPQLVNVLRGDMSLVGPRPPLPREVANYPSDMRRRLVVKPGLTGLWQVSGRSDLSWEESIRLDLSYVENWSLTMDLVILVRTLSAVVRSSGAY</sequence>
<feature type="domain" description="Bacterial sugar transferase" evidence="8">
    <location>
        <begin position="317"/>
        <end position="506"/>
    </location>
</feature>
<accession>A0A1N6BC53</accession>
<comment type="subcellular location">
    <subcellularLocation>
        <location evidence="1">Membrane</location>
        <topology evidence="1">Multi-pass membrane protein</topology>
    </subcellularLocation>
</comment>
<feature type="transmembrane region" description="Helical" evidence="7">
    <location>
        <begin position="84"/>
        <end position="105"/>
    </location>
</feature>
<evidence type="ECO:0000313" key="10">
    <source>
        <dbReference type="Proteomes" id="UP000185124"/>
    </source>
</evidence>
<comment type="similarity">
    <text evidence="2">Belongs to the bacterial sugar transferase family.</text>
</comment>
<dbReference type="Pfam" id="PF13727">
    <property type="entry name" value="CoA_binding_3"/>
    <property type="match status" value="1"/>
</dbReference>
<evidence type="ECO:0000256" key="7">
    <source>
        <dbReference type="SAM" id="Phobius"/>
    </source>
</evidence>
<evidence type="ECO:0000259" key="8">
    <source>
        <dbReference type="Pfam" id="PF02397"/>
    </source>
</evidence>
<dbReference type="NCBIfam" id="TIGR03025">
    <property type="entry name" value="EPS_sugtrans"/>
    <property type="match status" value="1"/>
</dbReference>
<keyword evidence="10" id="KW-1185">Reference proteome</keyword>
<organism evidence="9 10">
    <name type="scientific">Micromonospora cremea</name>
    <dbReference type="NCBI Taxonomy" id="709881"/>
    <lineage>
        <taxon>Bacteria</taxon>
        <taxon>Bacillati</taxon>
        <taxon>Actinomycetota</taxon>
        <taxon>Actinomycetes</taxon>
        <taxon>Micromonosporales</taxon>
        <taxon>Micromonosporaceae</taxon>
        <taxon>Micromonospora</taxon>
    </lineage>
</organism>
<reference evidence="10" key="1">
    <citation type="submission" date="2016-12" db="EMBL/GenBank/DDBJ databases">
        <authorList>
            <person name="Varghese N."/>
            <person name="Submissions S."/>
        </authorList>
    </citation>
    <scope>NUCLEOTIDE SEQUENCE [LARGE SCALE GENOMIC DNA]</scope>
    <source>
        <strain evidence="10">DSM 45599</strain>
    </source>
</reference>
<feature type="transmembrane region" description="Helical" evidence="7">
    <location>
        <begin position="48"/>
        <end position="72"/>
    </location>
</feature>
<gene>
    <name evidence="9" type="ORF">SAMN04489832_7139</name>
</gene>
<keyword evidence="6 7" id="KW-0472">Membrane</keyword>
<dbReference type="PANTHER" id="PTHR30576">
    <property type="entry name" value="COLANIC BIOSYNTHESIS UDP-GLUCOSE LIPID CARRIER TRANSFERASE"/>
    <property type="match status" value="1"/>
</dbReference>